<dbReference type="PANTHER" id="PTHR24221">
    <property type="entry name" value="ATP-BINDING CASSETTE SUB-FAMILY B"/>
    <property type="match status" value="1"/>
</dbReference>
<dbReference type="PANTHER" id="PTHR24221:SF654">
    <property type="entry name" value="ATP-BINDING CASSETTE SUB-FAMILY B MEMBER 6"/>
    <property type="match status" value="1"/>
</dbReference>
<evidence type="ECO:0000256" key="5">
    <source>
        <dbReference type="SAM" id="Phobius"/>
    </source>
</evidence>
<dbReference type="SUPFAM" id="SSF52540">
    <property type="entry name" value="P-loop containing nucleoside triphosphate hydrolases"/>
    <property type="match status" value="1"/>
</dbReference>
<evidence type="ECO:0000256" key="3">
    <source>
        <dbReference type="ARBA" id="ARBA00022989"/>
    </source>
</evidence>
<feature type="transmembrane region" description="Helical" evidence="5">
    <location>
        <begin position="75"/>
        <end position="98"/>
    </location>
</feature>
<dbReference type="PROSITE" id="PS50893">
    <property type="entry name" value="ABC_TRANSPORTER_2"/>
    <property type="match status" value="1"/>
</dbReference>
<feature type="transmembrane region" description="Helical" evidence="5">
    <location>
        <begin position="165"/>
        <end position="194"/>
    </location>
</feature>
<dbReference type="OrthoDB" id="1640806at2"/>
<evidence type="ECO:0000259" key="6">
    <source>
        <dbReference type="PROSITE" id="PS50893"/>
    </source>
</evidence>
<dbReference type="InterPro" id="IPR036640">
    <property type="entry name" value="ABC1_TM_sf"/>
</dbReference>
<feature type="domain" description="ABC transporter" evidence="6">
    <location>
        <begin position="358"/>
        <end position="592"/>
    </location>
</feature>
<evidence type="ECO:0000313" key="7">
    <source>
        <dbReference type="EMBL" id="QEG40353.1"/>
    </source>
</evidence>
<dbReference type="InterPro" id="IPR027417">
    <property type="entry name" value="P-loop_NTPase"/>
</dbReference>
<reference evidence="7 8" key="1">
    <citation type="submission" date="2019-08" db="EMBL/GenBank/DDBJ databases">
        <title>Deep-cultivation of Planctomycetes and their phenomic and genomic characterization uncovers novel biology.</title>
        <authorList>
            <person name="Wiegand S."/>
            <person name="Jogler M."/>
            <person name="Boedeker C."/>
            <person name="Pinto D."/>
            <person name="Vollmers J."/>
            <person name="Rivas-Marin E."/>
            <person name="Kohn T."/>
            <person name="Peeters S.H."/>
            <person name="Heuer A."/>
            <person name="Rast P."/>
            <person name="Oberbeckmann S."/>
            <person name="Bunk B."/>
            <person name="Jeske O."/>
            <person name="Meyerdierks A."/>
            <person name="Storesund J.E."/>
            <person name="Kallscheuer N."/>
            <person name="Luecker S."/>
            <person name="Lage O.M."/>
            <person name="Pohl T."/>
            <person name="Merkel B.J."/>
            <person name="Hornburger P."/>
            <person name="Mueller R.-W."/>
            <person name="Bruemmer F."/>
            <person name="Labrenz M."/>
            <person name="Spormann A.M."/>
            <person name="Op den Camp H."/>
            <person name="Overmann J."/>
            <person name="Amann R."/>
            <person name="Jetten M.S.M."/>
            <person name="Mascher T."/>
            <person name="Medema M.H."/>
            <person name="Devos D.P."/>
            <person name="Kaster A.-K."/>
            <person name="Ovreas L."/>
            <person name="Rohde M."/>
            <person name="Galperin M.Y."/>
            <person name="Jogler C."/>
        </authorList>
    </citation>
    <scope>NUCLEOTIDE SEQUENCE [LARGE SCALE GENOMIC DNA]</scope>
    <source>
        <strain evidence="7 8">UC8</strain>
    </source>
</reference>
<keyword evidence="3 5" id="KW-1133">Transmembrane helix</keyword>
<evidence type="ECO:0000313" key="8">
    <source>
        <dbReference type="Proteomes" id="UP000325286"/>
    </source>
</evidence>
<feature type="transmembrane region" description="Helical" evidence="5">
    <location>
        <begin position="296"/>
        <end position="317"/>
    </location>
</feature>
<evidence type="ECO:0000256" key="4">
    <source>
        <dbReference type="ARBA" id="ARBA00023136"/>
    </source>
</evidence>
<dbReference type="SUPFAM" id="SSF90123">
    <property type="entry name" value="ABC transporter transmembrane region"/>
    <property type="match status" value="1"/>
</dbReference>
<dbReference type="RefSeq" id="WP_068142623.1">
    <property type="nucleotide sequence ID" value="NZ_CP042914.1"/>
</dbReference>
<feature type="transmembrane region" description="Helical" evidence="5">
    <location>
        <begin position="264"/>
        <end position="284"/>
    </location>
</feature>
<keyword evidence="4 5" id="KW-0472">Membrane</keyword>
<comment type="subcellular location">
    <subcellularLocation>
        <location evidence="1">Cell membrane</location>
        <topology evidence="1">Multi-pass membrane protein</topology>
    </subcellularLocation>
</comment>
<evidence type="ECO:0000256" key="2">
    <source>
        <dbReference type="ARBA" id="ARBA00022692"/>
    </source>
</evidence>
<evidence type="ECO:0000256" key="1">
    <source>
        <dbReference type="ARBA" id="ARBA00004651"/>
    </source>
</evidence>
<organism evidence="7 8">
    <name type="scientific">Roseimaritima ulvae</name>
    <dbReference type="NCBI Taxonomy" id="980254"/>
    <lineage>
        <taxon>Bacteria</taxon>
        <taxon>Pseudomonadati</taxon>
        <taxon>Planctomycetota</taxon>
        <taxon>Planctomycetia</taxon>
        <taxon>Pirellulales</taxon>
        <taxon>Pirellulaceae</taxon>
        <taxon>Roseimaritima</taxon>
    </lineage>
</organism>
<name>A0A5B9R1Y6_9BACT</name>
<accession>A0A5B9R1Y6</accession>
<dbReference type="GO" id="GO:0034040">
    <property type="term" value="F:ATPase-coupled lipid transmembrane transporter activity"/>
    <property type="evidence" value="ECO:0007669"/>
    <property type="project" value="TreeGrafter"/>
</dbReference>
<keyword evidence="7" id="KW-0067">ATP-binding</keyword>
<dbReference type="GO" id="GO:0005524">
    <property type="term" value="F:ATP binding"/>
    <property type="evidence" value="ECO:0007669"/>
    <property type="project" value="UniProtKB-KW"/>
</dbReference>
<dbReference type="Gene3D" id="1.20.1560.10">
    <property type="entry name" value="ABC transporter type 1, transmembrane domain"/>
    <property type="match status" value="1"/>
</dbReference>
<dbReference type="EMBL" id="CP042914">
    <property type="protein sequence ID" value="QEG40353.1"/>
    <property type="molecule type" value="Genomic_DNA"/>
</dbReference>
<protein>
    <submittedName>
        <fullName evidence="7">Putative ABC transporter ATP-binding protein</fullName>
    </submittedName>
</protein>
<gene>
    <name evidence="7" type="ORF">UC8_23620</name>
</gene>
<dbReference type="Gene3D" id="3.40.50.300">
    <property type="entry name" value="P-loop containing nucleotide triphosphate hydrolases"/>
    <property type="match status" value="1"/>
</dbReference>
<keyword evidence="7" id="KW-0547">Nucleotide-binding</keyword>
<dbReference type="InterPro" id="IPR039421">
    <property type="entry name" value="Type_1_exporter"/>
</dbReference>
<dbReference type="AlphaFoldDB" id="A0A5B9R1Y6"/>
<keyword evidence="8" id="KW-1185">Reference proteome</keyword>
<dbReference type="GO" id="GO:0005886">
    <property type="term" value="C:plasma membrane"/>
    <property type="evidence" value="ECO:0007669"/>
    <property type="project" value="UniProtKB-SubCell"/>
</dbReference>
<dbReference type="InterPro" id="IPR003439">
    <property type="entry name" value="ABC_transporter-like_ATP-bd"/>
</dbReference>
<dbReference type="GO" id="GO:0016887">
    <property type="term" value="F:ATP hydrolysis activity"/>
    <property type="evidence" value="ECO:0007669"/>
    <property type="project" value="InterPro"/>
</dbReference>
<dbReference type="Proteomes" id="UP000325286">
    <property type="component" value="Chromosome"/>
</dbReference>
<feature type="transmembrane region" description="Helical" evidence="5">
    <location>
        <begin position="20"/>
        <end position="47"/>
    </location>
</feature>
<proteinExistence type="predicted"/>
<keyword evidence="2 5" id="KW-0812">Transmembrane</keyword>
<dbReference type="Pfam" id="PF00005">
    <property type="entry name" value="ABC_tran"/>
    <property type="match status" value="1"/>
</dbReference>
<sequence>MIFSGPFANARQEQDGGRPIGWTIAACVAAFIVPTLIVLAGLIAHVLGGRLAESPVALGGRLSIPLPAAWLELPAVQQLAVLVGTAAVLAVLLSWLLWRTHLGLLRRSRETIESFHRRILQQSLVRAQTEGATAQRPRVEELIATQLPILRSGLVAWWRTVPRSVLVLVSCVLLALLVDVWLALLAVVSGVFVWRLYLWLSDEEAVQTIDWELGRSQQHLVELVQQAPLLARLQTRANVSEAFDEELLRMRRRHGTVDARASRVIPLVALAAMIAVCVLMLALGVNRFSVSSVMGLPAAVVLGLSLAAAAAASMRLWQTFHRARAAYEAAAMVYRFLDGEQDAQHGERVGISGLRDAVELDNVTLTNDAGKAILSSLTLRLEPGSMVAVLGTDAVSTSALIELLLGFGKPSVGKLAIDGIPLDEIHSNSLSRQVSWVGQDGPIWQGTISENLLGMDANGGEVAMQEALRRAGIYEQLSELSDGLRTVLAPDDERLDGPTRYAIGVARALLRRPAIVVVQEPEAEEAIGDDPCLDSLLFLAQNGSLVIIVPQRLRTLRAADRVILLNGNRLAGEGKHDDLLAGSDLYRHLNYLLFNPYRSL</sequence>
<dbReference type="KEGG" id="rul:UC8_23620"/>